<dbReference type="Gramene" id="ONIVA06G09900.1">
    <property type="protein sequence ID" value="ONIVA06G09900.1"/>
    <property type="gene ID" value="ONIVA06G09900"/>
</dbReference>
<evidence type="ECO:0000256" key="2">
    <source>
        <dbReference type="SAM" id="SignalP"/>
    </source>
</evidence>
<proteinExistence type="predicted"/>
<evidence type="ECO:0000313" key="3">
    <source>
        <dbReference type="EnsemblPlants" id="ONIVA06G09900.1"/>
    </source>
</evidence>
<reference evidence="3" key="1">
    <citation type="submission" date="2015-04" db="UniProtKB">
        <authorList>
            <consortium name="EnsemblPlants"/>
        </authorList>
    </citation>
    <scope>IDENTIFICATION</scope>
    <source>
        <strain evidence="3">SL10</strain>
    </source>
</reference>
<dbReference type="HOGENOM" id="CLU_169256_0_0_1"/>
<keyword evidence="4" id="KW-1185">Reference proteome</keyword>
<feature type="signal peptide" evidence="2">
    <location>
        <begin position="1"/>
        <end position="25"/>
    </location>
</feature>
<evidence type="ECO:0000256" key="1">
    <source>
        <dbReference type="SAM" id="MobiDB-lite"/>
    </source>
</evidence>
<feature type="region of interest" description="Disordered" evidence="1">
    <location>
        <begin position="43"/>
        <end position="80"/>
    </location>
</feature>
<name>A0A0E0HN56_ORYNI</name>
<dbReference type="Proteomes" id="UP000006591">
    <property type="component" value="Chromosome 6"/>
</dbReference>
<accession>A0A0E0HN56</accession>
<evidence type="ECO:0000313" key="4">
    <source>
        <dbReference type="Proteomes" id="UP000006591"/>
    </source>
</evidence>
<dbReference type="EnsemblPlants" id="ONIVA06G09900.1">
    <property type="protein sequence ID" value="ONIVA06G09900.1"/>
    <property type="gene ID" value="ONIVA06G09900"/>
</dbReference>
<dbReference type="AlphaFoldDB" id="A0A0E0HN56"/>
<protein>
    <submittedName>
        <fullName evidence="3">Uncharacterized protein</fullName>
    </submittedName>
</protein>
<feature type="chain" id="PRO_5045118551" evidence="2">
    <location>
        <begin position="26"/>
        <end position="116"/>
    </location>
</feature>
<organism evidence="3">
    <name type="scientific">Oryza nivara</name>
    <name type="common">Indian wild rice</name>
    <name type="synonym">Oryza sativa f. spontanea</name>
    <dbReference type="NCBI Taxonomy" id="4536"/>
    <lineage>
        <taxon>Eukaryota</taxon>
        <taxon>Viridiplantae</taxon>
        <taxon>Streptophyta</taxon>
        <taxon>Embryophyta</taxon>
        <taxon>Tracheophyta</taxon>
        <taxon>Spermatophyta</taxon>
        <taxon>Magnoliopsida</taxon>
        <taxon>Liliopsida</taxon>
        <taxon>Poales</taxon>
        <taxon>Poaceae</taxon>
        <taxon>BOP clade</taxon>
        <taxon>Oryzoideae</taxon>
        <taxon>Oryzeae</taxon>
        <taxon>Oryzinae</taxon>
        <taxon>Oryza</taxon>
    </lineage>
</organism>
<reference evidence="3" key="2">
    <citation type="submission" date="2018-04" db="EMBL/GenBank/DDBJ databases">
        <title>OnivRS2 (Oryza nivara Reference Sequence Version 2).</title>
        <authorList>
            <person name="Zhang J."/>
            <person name="Kudrna D."/>
            <person name="Lee S."/>
            <person name="Talag J."/>
            <person name="Rajasekar S."/>
            <person name="Welchert J."/>
            <person name="Hsing Y.-I."/>
            <person name="Wing R.A."/>
        </authorList>
    </citation>
    <scope>NUCLEOTIDE SEQUENCE [LARGE SCALE GENOMIC DNA]</scope>
    <source>
        <strain evidence="3">SL10</strain>
    </source>
</reference>
<keyword evidence="2" id="KW-0732">Signal</keyword>
<sequence>MFFFPLLPFLCFSFLSSSLLSQAEPEPVPPRANPTPRLRTLALSSCRPARATRPHTLPRGRTTNERRRDTSSFPPPYLLQNADVGPVVGVSEISAPGGDDLYDCIEPEGCKTCTLP</sequence>